<dbReference type="EC" id="2.7.7.9" evidence="2"/>
<evidence type="ECO:0000313" key="5">
    <source>
        <dbReference type="EMBL" id="GIQ87782.1"/>
    </source>
</evidence>
<evidence type="ECO:0000256" key="3">
    <source>
        <dbReference type="ARBA" id="ARBA00022679"/>
    </source>
</evidence>
<dbReference type="SUPFAM" id="SSF53448">
    <property type="entry name" value="Nucleotide-diphospho-sugar transferases"/>
    <property type="match status" value="1"/>
</dbReference>
<dbReference type="SUPFAM" id="SSF51161">
    <property type="entry name" value="Trimeric LpxA-like enzymes"/>
    <property type="match status" value="1"/>
</dbReference>
<evidence type="ECO:0000256" key="2">
    <source>
        <dbReference type="ARBA" id="ARBA00012415"/>
    </source>
</evidence>
<sequence>DTFNTNNNYVRLSALMEVDEFPFDIIVNPKTAFGKKVIQLEQAVSAAVSFFHSATLIVPRRRFVPVKTCRDLLLARSDVFVFSQGTPKLTEASVPIIRLGHHYKTISDFERRFSSGPPSMQGLVQLTVVGDVSFGSDVHVKGFVVLVADNDHPMHIPDGMVLENKVCHATLDDLQDF</sequence>
<dbReference type="EMBL" id="BDIP01003493">
    <property type="protein sequence ID" value="GIQ87782.1"/>
    <property type="molecule type" value="Genomic_DNA"/>
</dbReference>
<organism evidence="5 6">
    <name type="scientific">Kipferlia bialata</name>
    <dbReference type="NCBI Taxonomy" id="797122"/>
    <lineage>
        <taxon>Eukaryota</taxon>
        <taxon>Metamonada</taxon>
        <taxon>Carpediemonas-like organisms</taxon>
        <taxon>Kipferlia</taxon>
    </lineage>
</organism>
<dbReference type="PANTHER" id="PTHR43511">
    <property type="match status" value="1"/>
</dbReference>
<dbReference type="Gene3D" id="3.90.550.10">
    <property type="entry name" value="Spore Coat Polysaccharide Biosynthesis Protein SpsA, Chain A"/>
    <property type="match status" value="1"/>
</dbReference>
<evidence type="ECO:0000256" key="4">
    <source>
        <dbReference type="ARBA" id="ARBA00022695"/>
    </source>
</evidence>
<dbReference type="InterPro" id="IPR002618">
    <property type="entry name" value="UDPGP_fam"/>
</dbReference>
<name>A0A9K3D336_9EUKA</name>
<accession>A0A9K3D336</accession>
<dbReference type="FunFam" id="2.160.10.10:FF:000001">
    <property type="entry name" value="UTP--glucose-1-phosphate uridylyltransferase"/>
    <property type="match status" value="1"/>
</dbReference>
<comment type="similarity">
    <text evidence="1">Belongs to the UDPGP type 1 family.</text>
</comment>
<reference evidence="5 6" key="1">
    <citation type="journal article" date="2018" name="PLoS ONE">
        <title>The draft genome of Kipferlia bialata reveals reductive genome evolution in fornicate parasites.</title>
        <authorList>
            <person name="Tanifuji G."/>
            <person name="Takabayashi S."/>
            <person name="Kume K."/>
            <person name="Takagi M."/>
            <person name="Nakayama T."/>
            <person name="Kamikawa R."/>
            <person name="Inagaki Y."/>
            <person name="Hashimoto T."/>
        </authorList>
    </citation>
    <scope>NUCLEOTIDE SEQUENCE [LARGE SCALE GENOMIC DNA]</scope>
    <source>
        <strain evidence="5">NY0173</strain>
    </source>
</reference>
<dbReference type="InterPro" id="IPR011004">
    <property type="entry name" value="Trimer_LpxA-like_sf"/>
</dbReference>
<dbReference type="InterPro" id="IPR016267">
    <property type="entry name" value="UDPGP_trans"/>
</dbReference>
<dbReference type="GO" id="GO:0006011">
    <property type="term" value="P:UDP-alpha-D-glucose metabolic process"/>
    <property type="evidence" value="ECO:0007669"/>
    <property type="project" value="InterPro"/>
</dbReference>
<dbReference type="GO" id="GO:0003983">
    <property type="term" value="F:UTP:glucose-1-phosphate uridylyltransferase activity"/>
    <property type="evidence" value="ECO:0007669"/>
    <property type="project" value="UniProtKB-EC"/>
</dbReference>
<proteinExistence type="inferred from homology"/>
<evidence type="ECO:0000256" key="1">
    <source>
        <dbReference type="ARBA" id="ARBA00010401"/>
    </source>
</evidence>
<dbReference type="Proteomes" id="UP000265618">
    <property type="component" value="Unassembled WGS sequence"/>
</dbReference>
<comment type="caution">
    <text evidence="5">The sequence shown here is derived from an EMBL/GenBank/DDBJ whole genome shotgun (WGS) entry which is preliminary data.</text>
</comment>
<protein>
    <recommendedName>
        <fullName evidence="2">UTP--glucose-1-phosphate uridylyltransferase</fullName>
        <ecNumber evidence="2">2.7.7.9</ecNumber>
    </recommendedName>
</protein>
<dbReference type="Pfam" id="PF01704">
    <property type="entry name" value="UDPGP"/>
    <property type="match status" value="1"/>
</dbReference>
<keyword evidence="4 5" id="KW-0548">Nucleotidyltransferase</keyword>
<feature type="non-terminal residue" evidence="5">
    <location>
        <position position="177"/>
    </location>
</feature>
<gene>
    <name evidence="5" type="ORF">KIPB_009891</name>
</gene>
<keyword evidence="3" id="KW-0808">Transferase</keyword>
<dbReference type="InterPro" id="IPR029044">
    <property type="entry name" value="Nucleotide-diphossugar_trans"/>
</dbReference>
<dbReference type="Gene3D" id="2.160.10.10">
    <property type="entry name" value="Hexapeptide repeat proteins"/>
    <property type="match status" value="1"/>
</dbReference>
<evidence type="ECO:0000313" key="6">
    <source>
        <dbReference type="Proteomes" id="UP000265618"/>
    </source>
</evidence>
<keyword evidence="6" id="KW-1185">Reference proteome</keyword>
<dbReference type="OrthoDB" id="932129at2759"/>
<dbReference type="AlphaFoldDB" id="A0A9K3D336"/>